<dbReference type="GO" id="GO:0016787">
    <property type="term" value="F:hydrolase activity"/>
    <property type="evidence" value="ECO:0007669"/>
    <property type="project" value="UniProtKB-ARBA"/>
</dbReference>
<dbReference type="PROSITE" id="PS00411">
    <property type="entry name" value="KINESIN_MOTOR_1"/>
    <property type="match status" value="1"/>
</dbReference>
<dbReference type="Pfam" id="PF00633">
    <property type="entry name" value="HHH"/>
    <property type="match status" value="1"/>
</dbReference>
<evidence type="ECO:0000313" key="12">
    <source>
        <dbReference type="EMBL" id="KAF9599305.1"/>
    </source>
</evidence>
<name>A0A835LLG5_9MAGN</name>
<dbReference type="GO" id="GO:0005874">
    <property type="term" value="C:microtubule"/>
    <property type="evidence" value="ECO:0007669"/>
    <property type="project" value="UniProtKB-KW"/>
</dbReference>
<dbReference type="GO" id="GO:0007018">
    <property type="term" value="P:microtubule-based movement"/>
    <property type="evidence" value="ECO:0007669"/>
    <property type="project" value="InterPro"/>
</dbReference>
<dbReference type="GO" id="GO:0005875">
    <property type="term" value="C:microtubule associated complex"/>
    <property type="evidence" value="ECO:0007669"/>
    <property type="project" value="TreeGrafter"/>
</dbReference>
<dbReference type="GO" id="GO:0003677">
    <property type="term" value="F:DNA binding"/>
    <property type="evidence" value="ECO:0007669"/>
    <property type="project" value="InterPro"/>
</dbReference>
<evidence type="ECO:0000256" key="4">
    <source>
        <dbReference type="ARBA" id="ARBA00022840"/>
    </source>
</evidence>
<dbReference type="InterPro" id="IPR027417">
    <property type="entry name" value="P-loop_NTPase"/>
</dbReference>
<evidence type="ECO:0000256" key="8">
    <source>
        <dbReference type="PROSITE-ProRule" id="PRU00283"/>
    </source>
</evidence>
<dbReference type="GO" id="GO:0005524">
    <property type="term" value="F:ATP binding"/>
    <property type="evidence" value="ECO:0007669"/>
    <property type="project" value="UniProtKB-UniRule"/>
</dbReference>
<proteinExistence type="inferred from homology"/>
<gene>
    <name evidence="12" type="ORF">IFM89_036603</name>
</gene>
<dbReference type="SUPFAM" id="SSF47781">
    <property type="entry name" value="RuvA domain 2-like"/>
    <property type="match status" value="1"/>
</dbReference>
<evidence type="ECO:0000256" key="10">
    <source>
        <dbReference type="SAM" id="MobiDB-lite"/>
    </source>
</evidence>
<dbReference type="InterPro" id="IPR019821">
    <property type="entry name" value="Kinesin_motor_CS"/>
</dbReference>
<feature type="region of interest" description="Disordered" evidence="10">
    <location>
        <begin position="1"/>
        <end position="20"/>
    </location>
</feature>
<evidence type="ECO:0000256" key="9">
    <source>
        <dbReference type="RuleBase" id="RU000394"/>
    </source>
</evidence>
<evidence type="ECO:0000313" key="13">
    <source>
        <dbReference type="Proteomes" id="UP000631114"/>
    </source>
</evidence>
<feature type="compositionally biased region" description="Low complexity" evidence="10">
    <location>
        <begin position="1"/>
        <end position="15"/>
    </location>
</feature>
<keyword evidence="13" id="KW-1185">Reference proteome</keyword>
<dbReference type="GO" id="GO:0007052">
    <property type="term" value="P:mitotic spindle organization"/>
    <property type="evidence" value="ECO:0007669"/>
    <property type="project" value="TreeGrafter"/>
</dbReference>
<dbReference type="InterPro" id="IPR036961">
    <property type="entry name" value="Kinesin_motor_dom_sf"/>
</dbReference>
<keyword evidence="6" id="KW-0234">DNA repair</keyword>
<dbReference type="FunFam" id="3.40.850.10:FF:000087">
    <property type="entry name" value="Kinesin-like protein"/>
    <property type="match status" value="1"/>
</dbReference>
<keyword evidence="1 9" id="KW-0493">Microtubule</keyword>
<dbReference type="GO" id="GO:0051231">
    <property type="term" value="P:spindle elongation"/>
    <property type="evidence" value="ECO:0007669"/>
    <property type="project" value="TreeGrafter"/>
</dbReference>
<accession>A0A835LLG5</accession>
<dbReference type="SUPFAM" id="SSF52540">
    <property type="entry name" value="P-loop containing nucleoside triphosphate hydrolases"/>
    <property type="match status" value="1"/>
</dbReference>
<dbReference type="InterPro" id="IPR001752">
    <property type="entry name" value="Kinesin_motor_dom"/>
</dbReference>
<comment type="similarity">
    <text evidence="7">Belongs to the TRAFAC class myosin-kinesin ATPase superfamily. Kinesin family. KIN-10 subfamily.</text>
</comment>
<evidence type="ECO:0000256" key="3">
    <source>
        <dbReference type="ARBA" id="ARBA00022763"/>
    </source>
</evidence>
<protein>
    <recommendedName>
        <fullName evidence="9">Kinesin-like protein</fullName>
    </recommendedName>
</protein>
<dbReference type="GO" id="GO:0006281">
    <property type="term" value="P:DNA repair"/>
    <property type="evidence" value="ECO:0007669"/>
    <property type="project" value="UniProtKB-KW"/>
</dbReference>
<dbReference type="Proteomes" id="UP000631114">
    <property type="component" value="Unassembled WGS sequence"/>
</dbReference>
<organism evidence="12 13">
    <name type="scientific">Coptis chinensis</name>
    <dbReference type="NCBI Taxonomy" id="261450"/>
    <lineage>
        <taxon>Eukaryota</taxon>
        <taxon>Viridiplantae</taxon>
        <taxon>Streptophyta</taxon>
        <taxon>Embryophyta</taxon>
        <taxon>Tracheophyta</taxon>
        <taxon>Spermatophyta</taxon>
        <taxon>Magnoliopsida</taxon>
        <taxon>Ranunculales</taxon>
        <taxon>Ranunculaceae</taxon>
        <taxon>Coptidoideae</taxon>
        <taxon>Coptis</taxon>
    </lineage>
</organism>
<dbReference type="OrthoDB" id="3176171at2759"/>
<dbReference type="Gene3D" id="1.10.150.280">
    <property type="entry name" value="AF1531-like domain"/>
    <property type="match status" value="1"/>
</dbReference>
<dbReference type="EMBL" id="JADFTS010000007">
    <property type="protein sequence ID" value="KAF9599305.1"/>
    <property type="molecule type" value="Genomic_DNA"/>
</dbReference>
<dbReference type="PROSITE" id="PS50067">
    <property type="entry name" value="KINESIN_MOTOR_2"/>
    <property type="match status" value="1"/>
</dbReference>
<evidence type="ECO:0000259" key="11">
    <source>
        <dbReference type="PROSITE" id="PS50067"/>
    </source>
</evidence>
<dbReference type="FunFam" id="1.10.150.280:FF:000003">
    <property type="entry name" value="Kinesin-like protein KIN-10C"/>
    <property type="match status" value="1"/>
</dbReference>
<feature type="compositionally biased region" description="Polar residues" evidence="10">
    <location>
        <begin position="379"/>
        <end position="392"/>
    </location>
</feature>
<evidence type="ECO:0000256" key="7">
    <source>
        <dbReference type="ARBA" id="ARBA00061615"/>
    </source>
</evidence>
<keyword evidence="5 8" id="KW-0505">Motor protein</keyword>
<reference evidence="12 13" key="1">
    <citation type="submission" date="2020-10" db="EMBL/GenBank/DDBJ databases">
        <title>The Coptis chinensis genome and diversification of protoberbering-type alkaloids.</title>
        <authorList>
            <person name="Wang B."/>
            <person name="Shu S."/>
            <person name="Song C."/>
            <person name="Liu Y."/>
        </authorList>
    </citation>
    <scope>NUCLEOTIDE SEQUENCE [LARGE SCALE GENOMIC DNA]</scope>
    <source>
        <strain evidence="12">HL-2020</strain>
        <tissue evidence="12">Leaf</tissue>
    </source>
</reference>
<dbReference type="PANTHER" id="PTHR47969">
    <property type="entry name" value="CHROMOSOME-ASSOCIATED KINESIN KIF4A-RELATED"/>
    <property type="match status" value="1"/>
</dbReference>
<dbReference type="PANTHER" id="PTHR47969:SF9">
    <property type="entry name" value="KINESIN-LIKE PROTEIN"/>
    <property type="match status" value="1"/>
</dbReference>
<keyword evidence="3" id="KW-0227">DNA damage</keyword>
<comment type="caution">
    <text evidence="12">The sequence shown here is derived from an EMBL/GenBank/DDBJ whole genome shotgun (WGS) entry which is preliminary data.</text>
</comment>
<dbReference type="PRINTS" id="PR00380">
    <property type="entry name" value="KINESINHEAVY"/>
</dbReference>
<dbReference type="Pfam" id="PF00225">
    <property type="entry name" value="Kinesin"/>
    <property type="match status" value="1"/>
</dbReference>
<dbReference type="InterPro" id="IPR000445">
    <property type="entry name" value="HhH_motif"/>
</dbReference>
<evidence type="ECO:0000256" key="2">
    <source>
        <dbReference type="ARBA" id="ARBA00022741"/>
    </source>
</evidence>
<dbReference type="GO" id="GO:0140097">
    <property type="term" value="F:catalytic activity, acting on DNA"/>
    <property type="evidence" value="ECO:0007669"/>
    <property type="project" value="UniProtKB-ARBA"/>
</dbReference>
<keyword evidence="4 8" id="KW-0067">ATP-binding</keyword>
<keyword evidence="2 8" id="KW-0547">Nucleotide-binding</keyword>
<feature type="binding site" evidence="8">
    <location>
        <begin position="115"/>
        <end position="122"/>
    </location>
    <ligand>
        <name>ATP</name>
        <dbReference type="ChEBI" id="CHEBI:30616"/>
    </ligand>
</feature>
<dbReference type="InterPro" id="IPR010994">
    <property type="entry name" value="RuvA_2-like"/>
</dbReference>
<feature type="domain" description="Kinesin motor" evidence="11">
    <location>
        <begin position="22"/>
        <end position="346"/>
    </location>
</feature>
<dbReference type="AlphaFoldDB" id="A0A835LLG5"/>
<dbReference type="Gene3D" id="3.40.850.10">
    <property type="entry name" value="Kinesin motor domain"/>
    <property type="match status" value="1"/>
</dbReference>
<dbReference type="GO" id="GO:0003777">
    <property type="term" value="F:microtubule motor activity"/>
    <property type="evidence" value="ECO:0007669"/>
    <property type="project" value="InterPro"/>
</dbReference>
<feature type="region of interest" description="Disordered" evidence="10">
    <location>
        <begin position="363"/>
        <end position="392"/>
    </location>
</feature>
<sequence>METPSVTKSPKTSSKQSDDASKVRVVVRVRPFLSSEVLDKSKNPICCASVLDSEHGFNDEVAVYLKDQFTSRKECYKLDSFFREENSVNEIFHKEVSPLISGIFHGCNGTVFAYGATGSGKTHTMQGTDELPGIMTLSMSMVLDMCEMSGSIAEISYYEVYMDRCYDLLQPKDQEILVLDDKEGQVHLKGLSRVSVSTMSEFHQVLSSGIQRRKVAHTGLNDVSSRSHGVLVIVVTDGSSPVVNGKLNLIDLAGNEDNRRTGNEGIRLQESVKINQSLFALSNVIYALNNNKSRVPYRESKLTRILQDSLGGNSHSLMVACLFSFSVPDYQLYFFDPKEETPKEKIDMESKLRTWLESKGKTKSTQRMGAFGSPLPSKTPLSTNRSVKKQSSCQSYTKTKGCTDQGLADGRRNLFKSGAPVESSIEMNGLVEDKYFKEDMATTWKASLPEPKASFEDELKKEKPICSPSNNSGASSAIRALHNSLRKVLSPISNNSIMRPFEHIMSKDPICMVFFDPKTPKASHVLTSEDGEGFQGTDTPLDKYNIRSSSLKSSLVHEYLDFLNSASKEELLKLKGIGQKRAEHILHLRETTPLKSLYDLEKIGLSSKQVNDLFRRAARGIFD</sequence>
<dbReference type="InterPro" id="IPR027640">
    <property type="entry name" value="Kinesin-like_fam"/>
</dbReference>
<evidence type="ECO:0000256" key="5">
    <source>
        <dbReference type="ARBA" id="ARBA00023175"/>
    </source>
</evidence>
<dbReference type="GO" id="GO:0008017">
    <property type="term" value="F:microtubule binding"/>
    <property type="evidence" value="ECO:0007669"/>
    <property type="project" value="InterPro"/>
</dbReference>
<evidence type="ECO:0000256" key="6">
    <source>
        <dbReference type="ARBA" id="ARBA00023204"/>
    </source>
</evidence>
<evidence type="ECO:0000256" key="1">
    <source>
        <dbReference type="ARBA" id="ARBA00022701"/>
    </source>
</evidence>
<dbReference type="SMART" id="SM00129">
    <property type="entry name" value="KISc"/>
    <property type="match status" value="1"/>
</dbReference>